<feature type="region of interest" description="Disordered" evidence="9">
    <location>
        <begin position="127"/>
        <end position="209"/>
    </location>
</feature>
<evidence type="ECO:0000256" key="5">
    <source>
        <dbReference type="ARBA" id="ARBA00022723"/>
    </source>
</evidence>
<protein>
    <submittedName>
        <fullName evidence="10">Uncharacterized protein</fullName>
    </submittedName>
</protein>
<dbReference type="EMBL" id="DF237063">
    <property type="protein sequence ID" value="GAQ82521.1"/>
    <property type="molecule type" value="Genomic_DNA"/>
</dbReference>
<comment type="subunit">
    <text evidence="2">Homodimer.</text>
</comment>
<keyword evidence="8" id="KW-0862">Zinc</keyword>
<keyword evidence="11" id="KW-1185">Reference proteome</keyword>
<dbReference type="SUPFAM" id="SSF56281">
    <property type="entry name" value="Metallo-hydrolase/oxidoreductase"/>
    <property type="match status" value="1"/>
</dbReference>
<dbReference type="Pfam" id="PF23023">
    <property type="entry name" value="Anti-Pycsar_Apyc1"/>
    <property type="match status" value="1"/>
</dbReference>
<gene>
    <name evidence="10" type="ORF">KFL_001140090</name>
</gene>
<comment type="cofactor">
    <cofactor evidence="1">
        <name>Zn(2+)</name>
        <dbReference type="ChEBI" id="CHEBI:29105"/>
    </cofactor>
</comment>
<keyword evidence="5" id="KW-0479">Metal-binding</keyword>
<evidence type="ECO:0000313" key="11">
    <source>
        <dbReference type="Proteomes" id="UP000054558"/>
    </source>
</evidence>
<feature type="region of interest" description="Disordered" evidence="9">
    <location>
        <begin position="255"/>
        <end position="321"/>
    </location>
</feature>
<feature type="compositionally biased region" description="Basic and acidic residues" evidence="9">
    <location>
        <begin position="824"/>
        <end position="843"/>
    </location>
</feature>
<evidence type="ECO:0000256" key="9">
    <source>
        <dbReference type="SAM" id="MobiDB-lite"/>
    </source>
</evidence>
<evidence type="ECO:0000256" key="1">
    <source>
        <dbReference type="ARBA" id="ARBA00001947"/>
    </source>
</evidence>
<dbReference type="InterPro" id="IPR013471">
    <property type="entry name" value="RNase_Z/BN"/>
</dbReference>
<evidence type="ECO:0000313" key="10">
    <source>
        <dbReference type="EMBL" id="GAQ82521.1"/>
    </source>
</evidence>
<reference evidence="10 11" key="1">
    <citation type="journal article" date="2014" name="Nat. Commun.">
        <title>Klebsormidium flaccidum genome reveals primary factors for plant terrestrial adaptation.</title>
        <authorList>
            <person name="Hori K."/>
            <person name="Maruyama F."/>
            <person name="Fujisawa T."/>
            <person name="Togashi T."/>
            <person name="Yamamoto N."/>
            <person name="Seo M."/>
            <person name="Sato S."/>
            <person name="Yamada T."/>
            <person name="Mori H."/>
            <person name="Tajima N."/>
            <person name="Moriyama T."/>
            <person name="Ikeuchi M."/>
            <person name="Watanabe M."/>
            <person name="Wada H."/>
            <person name="Kobayashi K."/>
            <person name="Saito M."/>
            <person name="Masuda T."/>
            <person name="Sasaki-Sekimoto Y."/>
            <person name="Mashiguchi K."/>
            <person name="Awai K."/>
            <person name="Shimojima M."/>
            <person name="Masuda S."/>
            <person name="Iwai M."/>
            <person name="Nobusawa T."/>
            <person name="Narise T."/>
            <person name="Kondo S."/>
            <person name="Saito H."/>
            <person name="Sato R."/>
            <person name="Murakawa M."/>
            <person name="Ihara Y."/>
            <person name="Oshima-Yamada Y."/>
            <person name="Ohtaka K."/>
            <person name="Satoh M."/>
            <person name="Sonobe K."/>
            <person name="Ishii M."/>
            <person name="Ohtani R."/>
            <person name="Kanamori-Sato M."/>
            <person name="Honoki R."/>
            <person name="Miyazaki D."/>
            <person name="Mochizuki H."/>
            <person name="Umetsu J."/>
            <person name="Higashi K."/>
            <person name="Shibata D."/>
            <person name="Kamiya Y."/>
            <person name="Sato N."/>
            <person name="Nakamura Y."/>
            <person name="Tabata S."/>
            <person name="Ida S."/>
            <person name="Kurokawa K."/>
            <person name="Ohta H."/>
        </authorList>
    </citation>
    <scope>NUCLEOTIDE SEQUENCE [LARGE SCALE GENOMIC DNA]</scope>
    <source>
        <strain evidence="10 11">NIES-2285</strain>
    </source>
</reference>
<organism evidence="10 11">
    <name type="scientific">Klebsormidium nitens</name>
    <name type="common">Green alga</name>
    <name type="synonym">Ulothrix nitens</name>
    <dbReference type="NCBI Taxonomy" id="105231"/>
    <lineage>
        <taxon>Eukaryota</taxon>
        <taxon>Viridiplantae</taxon>
        <taxon>Streptophyta</taxon>
        <taxon>Klebsormidiophyceae</taxon>
        <taxon>Klebsormidiales</taxon>
        <taxon>Klebsormidiaceae</taxon>
        <taxon>Klebsormidium</taxon>
    </lineage>
</organism>
<feature type="compositionally biased region" description="Low complexity" evidence="9">
    <location>
        <begin position="337"/>
        <end position="349"/>
    </location>
</feature>
<dbReference type="Proteomes" id="UP000054558">
    <property type="component" value="Unassembled WGS sequence"/>
</dbReference>
<evidence type="ECO:0000256" key="4">
    <source>
        <dbReference type="ARBA" id="ARBA00022722"/>
    </source>
</evidence>
<sequence>MERGTGLAFRLLSRLLEGATPSGQLVGERASRRLASGWQGSWSGKVQTCSKISGVITPTISEPSAVKRQLTDRQLHPQKLVQTSAPTLPPLLQTGALERRRAREAVSGAYAREAGWPNGYHPLHSLGGQRWFSQTPSESPAVASDGEVVASEKSDTAFGRQVVPSEGSVASPLSISQPESIVEGGSSSPPHTTTPADASFNAKRDEVSPSFVKEVQPQVEQALNLNGTQANNAGVSSSHSAHHAIESLAPLSQLSTQPDLSAAASSSDSSSDHGPPSQVLAEEPSDNPPTHSPSLVHMQPESTTPPSDLARSLPTPAACDVASPNLSQETIDAVLAQPSQRPSQSRSPQGESSNASRKSRKGQRAEGTGTTNGDQQVSQDNRQSKENITSTSISNRVVKTKRGSQQSSGGAPRQTRAENWPRAAQHLLAPVEYLTSRYGNLEITHPRHAVYAPNLDSRPEGFEFTGFEVVFFGTSSNVPSLWRNMSCTAVRIDKSTFLIDCGDGSLQQLLRGAPFRLGSVERIFITHMHGDHVHGLAAMLIYLGLRTRGAASQGKDADIRPVHVYGPLGLRHFLRILLSATHAGVDAGYAVHELLPPDEREQRSRRIDEFLLPHRDELPGKDIVCDSDGTWHVFEDANLVVKAGAIKHTIPCFGYAISEKVKPGRFDREKAEALDIHRDHFGPLSRGKSHTLPDGRTIHPEDVVGPPRRGRKIVVLGDTCESSSLYRAGWDCDLLVHEATVLQEERERDAFQMGHSTATMAGQAARAMDARTLVLTHISPRYQYQVGPGVDAARTAFGSDRVLVAEDHTRIQVEYQEERARQRHVDALLRPQDRKLPPEEQWKKATRIPRK</sequence>
<feature type="region of interest" description="Disordered" evidence="9">
    <location>
        <begin position="336"/>
        <end position="419"/>
    </location>
</feature>
<dbReference type="InterPro" id="IPR036866">
    <property type="entry name" value="RibonucZ/Hydroxyglut_hydro"/>
</dbReference>
<keyword evidence="6" id="KW-0255">Endonuclease</keyword>
<proteinExistence type="inferred from homology"/>
<evidence type="ECO:0000256" key="8">
    <source>
        <dbReference type="ARBA" id="ARBA00022833"/>
    </source>
</evidence>
<dbReference type="CDD" id="cd07717">
    <property type="entry name" value="RNaseZ_ZiPD-like_MBL-fold"/>
    <property type="match status" value="1"/>
</dbReference>
<dbReference type="GO" id="GO:0046872">
    <property type="term" value="F:metal ion binding"/>
    <property type="evidence" value="ECO:0007669"/>
    <property type="project" value="UniProtKB-KW"/>
</dbReference>
<feature type="compositionally biased region" description="Polar residues" evidence="9">
    <location>
        <begin position="171"/>
        <end position="196"/>
    </location>
</feature>
<evidence type="ECO:0000256" key="6">
    <source>
        <dbReference type="ARBA" id="ARBA00022759"/>
    </source>
</evidence>
<dbReference type="OrthoDB" id="527344at2759"/>
<evidence type="ECO:0000256" key="7">
    <source>
        <dbReference type="ARBA" id="ARBA00022801"/>
    </source>
</evidence>
<dbReference type="AlphaFoldDB" id="A0A1Y1I022"/>
<keyword evidence="4" id="KW-0540">Nuclease</keyword>
<feature type="region of interest" description="Disordered" evidence="9">
    <location>
        <begin position="824"/>
        <end position="851"/>
    </location>
</feature>
<feature type="region of interest" description="Disordered" evidence="9">
    <location>
        <begin position="684"/>
        <end position="704"/>
    </location>
</feature>
<dbReference type="Gene3D" id="3.60.15.10">
    <property type="entry name" value="Ribonuclease Z/Hydroxyacylglutathione hydrolase-like"/>
    <property type="match status" value="1"/>
</dbReference>
<keyword evidence="3" id="KW-0819">tRNA processing</keyword>
<feature type="compositionally biased region" description="Polar residues" evidence="9">
    <location>
        <begin position="368"/>
        <end position="409"/>
    </location>
</feature>
<keyword evidence="7" id="KW-0378">Hydrolase</keyword>
<feature type="compositionally biased region" description="Basic and acidic residues" evidence="9">
    <location>
        <begin position="691"/>
        <end position="702"/>
    </location>
</feature>
<dbReference type="HAMAP" id="MF_01818">
    <property type="entry name" value="RNase_Z_BN"/>
    <property type="match status" value="1"/>
</dbReference>
<dbReference type="PANTHER" id="PTHR46018">
    <property type="entry name" value="ZINC PHOSPHODIESTERASE ELAC PROTEIN 1"/>
    <property type="match status" value="1"/>
</dbReference>
<name>A0A1Y1I022_KLENI</name>
<evidence type="ECO:0000256" key="3">
    <source>
        <dbReference type="ARBA" id="ARBA00022694"/>
    </source>
</evidence>
<evidence type="ECO:0000256" key="2">
    <source>
        <dbReference type="ARBA" id="ARBA00011738"/>
    </source>
</evidence>
<dbReference type="GO" id="GO:0042781">
    <property type="term" value="F:3'-tRNA processing endoribonuclease activity"/>
    <property type="evidence" value="ECO:0000318"/>
    <property type="project" value="GO_Central"/>
</dbReference>
<dbReference type="GO" id="GO:0005634">
    <property type="term" value="C:nucleus"/>
    <property type="evidence" value="ECO:0000318"/>
    <property type="project" value="GO_Central"/>
</dbReference>
<dbReference type="STRING" id="105231.A0A1Y1I022"/>
<dbReference type="PANTHER" id="PTHR46018:SF2">
    <property type="entry name" value="ZINC PHOSPHODIESTERASE ELAC PROTEIN 1"/>
    <property type="match status" value="1"/>
</dbReference>
<accession>A0A1Y1I022</accession>